<protein>
    <submittedName>
        <fullName evidence="6">MBL fold metallo-hydrolase</fullName>
    </submittedName>
</protein>
<reference evidence="6 7" key="1">
    <citation type="submission" date="2018-11" db="EMBL/GenBank/DDBJ databases">
        <authorList>
            <person name="Li F."/>
        </authorList>
    </citation>
    <scope>NUCLEOTIDE SEQUENCE [LARGE SCALE GENOMIC DNA]</scope>
    <source>
        <strain evidence="6 7">Gsoil 097</strain>
    </source>
</reference>
<dbReference type="InterPro" id="IPR051013">
    <property type="entry name" value="MBL_superfamily_lactonases"/>
</dbReference>
<dbReference type="Proteomes" id="UP000267128">
    <property type="component" value="Unassembled WGS sequence"/>
</dbReference>
<organism evidence="6 7">
    <name type="scientific">Nocardioides marmoriginsengisoli</name>
    <dbReference type="NCBI Taxonomy" id="661483"/>
    <lineage>
        <taxon>Bacteria</taxon>
        <taxon>Bacillati</taxon>
        <taxon>Actinomycetota</taxon>
        <taxon>Actinomycetes</taxon>
        <taxon>Propionibacteriales</taxon>
        <taxon>Nocardioidaceae</taxon>
        <taxon>Nocardioides</taxon>
    </lineage>
</organism>
<dbReference type="Gene3D" id="3.60.15.10">
    <property type="entry name" value="Ribonuclease Z/Hydroxyacylglutathione hydrolase-like"/>
    <property type="match status" value="1"/>
</dbReference>
<keyword evidence="4" id="KW-0862">Zinc</keyword>
<dbReference type="Pfam" id="PF00753">
    <property type="entry name" value="Lactamase_B"/>
    <property type="match status" value="1"/>
</dbReference>
<dbReference type="AlphaFoldDB" id="A0A3N0CBD4"/>
<dbReference type="GO" id="GO:0016787">
    <property type="term" value="F:hydrolase activity"/>
    <property type="evidence" value="ECO:0007669"/>
    <property type="project" value="UniProtKB-KW"/>
</dbReference>
<dbReference type="OrthoDB" id="3196337at2"/>
<dbReference type="CDD" id="cd07742">
    <property type="entry name" value="metallo-hydrolase-like_MBL-fold"/>
    <property type="match status" value="1"/>
</dbReference>
<evidence type="ECO:0000256" key="3">
    <source>
        <dbReference type="ARBA" id="ARBA00022801"/>
    </source>
</evidence>
<dbReference type="SUPFAM" id="SSF56281">
    <property type="entry name" value="Metallo-hydrolase/oxidoreductase"/>
    <property type="match status" value="1"/>
</dbReference>
<name>A0A3N0CBD4_9ACTN</name>
<evidence type="ECO:0000256" key="4">
    <source>
        <dbReference type="ARBA" id="ARBA00022833"/>
    </source>
</evidence>
<accession>A0A3N0CBD4</accession>
<comment type="similarity">
    <text evidence="1">Belongs to the metallo-beta-lactamase superfamily.</text>
</comment>
<dbReference type="GO" id="GO:0046872">
    <property type="term" value="F:metal ion binding"/>
    <property type="evidence" value="ECO:0007669"/>
    <property type="project" value="UniProtKB-KW"/>
</dbReference>
<dbReference type="EMBL" id="RJSE01000009">
    <property type="protein sequence ID" value="RNL60765.1"/>
    <property type="molecule type" value="Genomic_DNA"/>
</dbReference>
<evidence type="ECO:0000313" key="6">
    <source>
        <dbReference type="EMBL" id="RNL60765.1"/>
    </source>
</evidence>
<gene>
    <name evidence="6" type="ORF">EFK50_20935</name>
</gene>
<keyword evidence="7" id="KW-1185">Reference proteome</keyword>
<evidence type="ECO:0000256" key="1">
    <source>
        <dbReference type="ARBA" id="ARBA00007749"/>
    </source>
</evidence>
<dbReference type="PANTHER" id="PTHR42978">
    <property type="entry name" value="QUORUM-QUENCHING LACTONASE YTNP-RELATED-RELATED"/>
    <property type="match status" value="1"/>
</dbReference>
<evidence type="ECO:0000313" key="7">
    <source>
        <dbReference type="Proteomes" id="UP000267128"/>
    </source>
</evidence>
<proteinExistence type="inferred from homology"/>
<feature type="domain" description="Metallo-beta-lactamase" evidence="5">
    <location>
        <begin position="15"/>
        <end position="232"/>
    </location>
</feature>
<dbReference type="SMART" id="SM00849">
    <property type="entry name" value="Lactamase_B"/>
    <property type="match status" value="1"/>
</dbReference>
<keyword evidence="2" id="KW-0479">Metal-binding</keyword>
<dbReference type="PANTHER" id="PTHR42978:SF3">
    <property type="entry name" value="BLR3078 PROTEIN"/>
    <property type="match status" value="1"/>
</dbReference>
<sequence>MSPRAPGGLTPARMVAHCLLVEGPNGLTLIDTGFGTADIAEKRMGRGFIALMGAALDPSETAISQVRAAGHQVEDVTDVVVTHLDLDHAGGLGDFPNARVHVFADELDAARKRASVKEKNRYIEAQWAHGPNWIEHTVAGDQWLGFESVQAVSEDILLVPLRGHTRGHSGVAVRRPSGGWFLHAGDAYFSHGEKETPPTCPSGLSMFQTMVQMDKKARHANQDRLRSLHAEHGPDSGAAEIVTIFSAHDAVEYDALADVTD</sequence>
<evidence type="ECO:0000256" key="2">
    <source>
        <dbReference type="ARBA" id="ARBA00022723"/>
    </source>
</evidence>
<comment type="caution">
    <text evidence="6">The sequence shown here is derived from an EMBL/GenBank/DDBJ whole genome shotgun (WGS) entry which is preliminary data.</text>
</comment>
<keyword evidence="3 6" id="KW-0378">Hydrolase</keyword>
<evidence type="ECO:0000259" key="5">
    <source>
        <dbReference type="SMART" id="SM00849"/>
    </source>
</evidence>
<dbReference type="InterPro" id="IPR036866">
    <property type="entry name" value="RibonucZ/Hydroxyglut_hydro"/>
</dbReference>
<dbReference type="InterPro" id="IPR001279">
    <property type="entry name" value="Metallo-B-lactamas"/>
</dbReference>